<dbReference type="PROSITE" id="PS50113">
    <property type="entry name" value="PAC"/>
    <property type="match status" value="1"/>
</dbReference>
<dbReference type="NCBIfam" id="TIGR00229">
    <property type="entry name" value="sensory_box"/>
    <property type="match status" value="1"/>
</dbReference>
<dbReference type="KEGG" id="dmt:DESME_04655"/>
<feature type="domain" description="PAS" evidence="2">
    <location>
        <begin position="29"/>
        <end position="69"/>
    </location>
</feature>
<dbReference type="OrthoDB" id="9763484at2"/>
<accession>W0EA72</accession>
<dbReference type="PANTHER" id="PTHR43156">
    <property type="entry name" value="STAGE II SPORULATION PROTEIN E-RELATED"/>
    <property type="match status" value="1"/>
</dbReference>
<evidence type="ECO:0000256" key="1">
    <source>
        <dbReference type="ARBA" id="ARBA00022801"/>
    </source>
</evidence>
<dbReference type="PANTHER" id="PTHR43156:SF2">
    <property type="entry name" value="STAGE II SPORULATION PROTEIN E"/>
    <property type="match status" value="1"/>
</dbReference>
<dbReference type="PROSITE" id="PS50112">
    <property type="entry name" value="PAS"/>
    <property type="match status" value="1"/>
</dbReference>
<dbReference type="AlphaFoldDB" id="W0EA72"/>
<organism evidence="4 5">
    <name type="scientific">Desulfitobacterium metallireducens DSM 15288</name>
    <dbReference type="NCBI Taxonomy" id="871968"/>
    <lineage>
        <taxon>Bacteria</taxon>
        <taxon>Bacillati</taxon>
        <taxon>Bacillota</taxon>
        <taxon>Clostridia</taxon>
        <taxon>Eubacteriales</taxon>
        <taxon>Desulfitobacteriaceae</taxon>
        <taxon>Desulfitobacterium</taxon>
    </lineage>
</organism>
<dbReference type="InterPro" id="IPR001932">
    <property type="entry name" value="PPM-type_phosphatase-like_dom"/>
</dbReference>
<dbReference type="InterPro" id="IPR000014">
    <property type="entry name" value="PAS"/>
</dbReference>
<dbReference type="GO" id="GO:0016791">
    <property type="term" value="F:phosphatase activity"/>
    <property type="evidence" value="ECO:0007669"/>
    <property type="project" value="TreeGrafter"/>
</dbReference>
<dbReference type="CDD" id="cd00130">
    <property type="entry name" value="PAS"/>
    <property type="match status" value="1"/>
</dbReference>
<protein>
    <submittedName>
        <fullName evidence="4">Diguanylate cyclase</fullName>
    </submittedName>
</protein>
<dbReference type="SUPFAM" id="SSF55785">
    <property type="entry name" value="PYP-like sensor domain (PAS domain)"/>
    <property type="match status" value="1"/>
</dbReference>
<dbReference type="Proteomes" id="UP000010847">
    <property type="component" value="Chromosome"/>
</dbReference>
<evidence type="ECO:0000259" key="2">
    <source>
        <dbReference type="PROSITE" id="PS50112"/>
    </source>
</evidence>
<proteinExistence type="predicted"/>
<reference evidence="4 5" key="1">
    <citation type="submission" date="2013-12" db="EMBL/GenBank/DDBJ databases">
        <authorList>
            <consortium name="DOE Joint Genome Institute"/>
            <person name="Smidt H."/>
            <person name="Huntemann M."/>
            <person name="Han J."/>
            <person name="Chen A."/>
            <person name="Kyrpides N."/>
            <person name="Mavromatis K."/>
            <person name="Markowitz V."/>
            <person name="Palaniappan K."/>
            <person name="Ivanova N."/>
            <person name="Schaumberg A."/>
            <person name="Pati A."/>
            <person name="Liolios K."/>
            <person name="Nordberg H.P."/>
            <person name="Cantor M.N."/>
            <person name="Hua S.X."/>
            <person name="Woyke T."/>
        </authorList>
    </citation>
    <scope>NUCLEOTIDE SEQUENCE [LARGE SCALE GENOMIC DNA]</scope>
    <source>
        <strain evidence="5">DSM 15288</strain>
    </source>
</reference>
<dbReference type="Gene3D" id="3.60.40.10">
    <property type="entry name" value="PPM-type phosphatase domain"/>
    <property type="match status" value="1"/>
</dbReference>
<dbReference type="InterPro" id="IPR001610">
    <property type="entry name" value="PAC"/>
</dbReference>
<dbReference type="Pfam" id="PF13426">
    <property type="entry name" value="PAS_9"/>
    <property type="match status" value="1"/>
</dbReference>
<dbReference type="SMART" id="SM00091">
    <property type="entry name" value="PAS"/>
    <property type="match status" value="1"/>
</dbReference>
<keyword evidence="1" id="KW-0378">Hydrolase</keyword>
<evidence type="ECO:0000313" key="5">
    <source>
        <dbReference type="Proteomes" id="UP000010847"/>
    </source>
</evidence>
<evidence type="ECO:0000313" key="4">
    <source>
        <dbReference type="EMBL" id="AHF06428.1"/>
    </source>
</evidence>
<dbReference type="InterPro" id="IPR035965">
    <property type="entry name" value="PAS-like_dom_sf"/>
</dbReference>
<dbReference type="Gene3D" id="3.30.450.20">
    <property type="entry name" value="PAS domain"/>
    <property type="match status" value="1"/>
</dbReference>
<feature type="domain" description="PAC" evidence="3">
    <location>
        <begin position="94"/>
        <end position="148"/>
    </location>
</feature>
<dbReference type="EMBL" id="CP007032">
    <property type="protein sequence ID" value="AHF06428.1"/>
    <property type="molecule type" value="Genomic_DNA"/>
</dbReference>
<dbReference type="eggNOG" id="COG3829">
    <property type="taxonomic scope" value="Bacteria"/>
</dbReference>
<evidence type="ECO:0000259" key="3">
    <source>
        <dbReference type="PROSITE" id="PS50113"/>
    </source>
</evidence>
<dbReference type="Pfam" id="PF07228">
    <property type="entry name" value="SpoIIE"/>
    <property type="match status" value="1"/>
</dbReference>
<dbReference type="eggNOG" id="COG2208">
    <property type="taxonomic scope" value="Bacteria"/>
</dbReference>
<dbReference type="STRING" id="871968.DESME_04655"/>
<dbReference type="SMART" id="SM00086">
    <property type="entry name" value="PAC"/>
    <property type="match status" value="1"/>
</dbReference>
<dbReference type="InterPro" id="IPR036457">
    <property type="entry name" value="PPM-type-like_dom_sf"/>
</dbReference>
<name>W0EA72_9FIRM</name>
<dbReference type="InterPro" id="IPR000700">
    <property type="entry name" value="PAS-assoc_C"/>
</dbReference>
<keyword evidence="5" id="KW-1185">Reference proteome</keyword>
<dbReference type="HOGENOM" id="CLU_786926_0_0_9"/>
<gene>
    <name evidence="4" type="ORF">DESME_04655</name>
</gene>
<dbReference type="RefSeq" id="WP_006715056.1">
    <property type="nucleotide sequence ID" value="NZ_CP007032.1"/>
</dbReference>
<sequence length="366" mass="42072">MKIESQQKLVDLCFETGYCSDAVIAVASRVFEAAQEGILMTNPHGRIEFVNPAFTQTTGYTLEEVLGKSPRILKSGRHTVDFYREMWLDLSEKRQWQGEIWNKRKNGEIYPETLAIHAVYDEKSELTHYFAIFTDITADMKRRKELELGGQIQKNILRPDLIHERLRMKSLFLPYDYLSGDSYDYRWDEENQIFKGFLFDVMGHGIVTALQVSALRAIFRYVVSKDLSLSEKMQWLNHESIAILPEEFFAGAILFNIDLLKETLTYSVAGINHFLIASREQGIRKVSQPGLFLGISAEEQYEECQCSFKPGDGAVFLTDGFMDPIQEKDISLENMDITNLMEVLSSMLFRENILDDATALGFIFQK</sequence>
<dbReference type="InterPro" id="IPR052016">
    <property type="entry name" value="Bact_Sigma-Reg"/>
</dbReference>